<accession>A0AAE1K4K9</accession>
<comment type="caution">
    <text evidence="2">The sequence shown here is derived from an EMBL/GenBank/DDBJ whole genome shotgun (WGS) entry which is preliminary data.</text>
</comment>
<dbReference type="AlphaFoldDB" id="A0AAE1K4K9"/>
<dbReference type="GO" id="GO:0016020">
    <property type="term" value="C:membrane"/>
    <property type="evidence" value="ECO:0007669"/>
    <property type="project" value="TreeGrafter"/>
</dbReference>
<feature type="transmembrane region" description="Helical" evidence="1">
    <location>
        <begin position="83"/>
        <end position="107"/>
    </location>
</feature>
<protein>
    <submittedName>
        <fullName evidence="2">Uncharacterized protein</fullName>
    </submittedName>
</protein>
<dbReference type="EMBL" id="JAWXYG010000009">
    <property type="protein sequence ID" value="KAK4263885.1"/>
    <property type="molecule type" value="Genomic_DNA"/>
</dbReference>
<keyword evidence="1" id="KW-0812">Transmembrane</keyword>
<dbReference type="Proteomes" id="UP001293593">
    <property type="component" value="Unassembled WGS sequence"/>
</dbReference>
<evidence type="ECO:0000313" key="2">
    <source>
        <dbReference type="EMBL" id="KAK4263885.1"/>
    </source>
</evidence>
<name>A0AAE1K4K9_9FABA</name>
<proteinExistence type="predicted"/>
<keyword evidence="3" id="KW-1185">Reference proteome</keyword>
<reference evidence="2" key="1">
    <citation type="submission" date="2023-10" db="EMBL/GenBank/DDBJ databases">
        <title>Chromosome-level genome of the transformable northern wattle, Acacia crassicarpa.</title>
        <authorList>
            <person name="Massaro I."/>
            <person name="Sinha N.R."/>
            <person name="Poethig S."/>
            <person name="Leichty A.R."/>
        </authorList>
    </citation>
    <scope>NUCLEOTIDE SEQUENCE</scope>
    <source>
        <strain evidence="2">Acra3RX</strain>
        <tissue evidence="2">Leaf</tissue>
    </source>
</reference>
<evidence type="ECO:0000313" key="3">
    <source>
        <dbReference type="Proteomes" id="UP001293593"/>
    </source>
</evidence>
<sequence>MSYDAKCSLMTSIELLFSFANNVLFLKSHIFQNVKVLIGLWRNFKIKKVFNAVRSALIAVAAVMLLLALIGLCLSILGHQHAILIFVISGWLLVAVTFILCGVFLIFNR</sequence>
<organism evidence="2 3">
    <name type="scientific">Acacia crassicarpa</name>
    <name type="common">northern wattle</name>
    <dbReference type="NCBI Taxonomy" id="499986"/>
    <lineage>
        <taxon>Eukaryota</taxon>
        <taxon>Viridiplantae</taxon>
        <taxon>Streptophyta</taxon>
        <taxon>Embryophyta</taxon>
        <taxon>Tracheophyta</taxon>
        <taxon>Spermatophyta</taxon>
        <taxon>Magnoliopsida</taxon>
        <taxon>eudicotyledons</taxon>
        <taxon>Gunneridae</taxon>
        <taxon>Pentapetalae</taxon>
        <taxon>rosids</taxon>
        <taxon>fabids</taxon>
        <taxon>Fabales</taxon>
        <taxon>Fabaceae</taxon>
        <taxon>Caesalpinioideae</taxon>
        <taxon>mimosoid clade</taxon>
        <taxon>Acacieae</taxon>
        <taxon>Acacia</taxon>
    </lineage>
</organism>
<keyword evidence="1" id="KW-1133">Transmembrane helix</keyword>
<dbReference type="PANTHER" id="PTHR31414:SF16">
    <property type="entry name" value="TRANSMEMBRANE PROTEIN"/>
    <property type="match status" value="1"/>
</dbReference>
<evidence type="ECO:0000256" key="1">
    <source>
        <dbReference type="SAM" id="Phobius"/>
    </source>
</evidence>
<dbReference type="InterPro" id="IPR040283">
    <property type="entry name" value="DDB_G0292058-like"/>
</dbReference>
<dbReference type="PANTHER" id="PTHR31414">
    <property type="entry name" value="TRANSMEMBRANE PROTEIN DDB_G0292058"/>
    <property type="match status" value="1"/>
</dbReference>
<gene>
    <name evidence="2" type="ORF">QN277_029242</name>
</gene>
<keyword evidence="1" id="KW-0472">Membrane</keyword>
<feature type="transmembrane region" description="Helical" evidence="1">
    <location>
        <begin position="52"/>
        <end position="77"/>
    </location>
</feature>